<dbReference type="PANTHER" id="PTHR42847:SF4">
    <property type="entry name" value="ALKANESULFONATE MONOOXYGENASE-RELATED"/>
    <property type="match status" value="1"/>
</dbReference>
<evidence type="ECO:0000256" key="4">
    <source>
        <dbReference type="ARBA" id="ARBA00023033"/>
    </source>
</evidence>
<dbReference type="RefSeq" id="WP_344423926.1">
    <property type="nucleotide sequence ID" value="NZ_BAAANN010000021.1"/>
</dbReference>
<organism evidence="6 7">
    <name type="scientific">Amycolatopsis minnesotensis</name>
    <dbReference type="NCBI Taxonomy" id="337894"/>
    <lineage>
        <taxon>Bacteria</taxon>
        <taxon>Bacillati</taxon>
        <taxon>Actinomycetota</taxon>
        <taxon>Actinomycetes</taxon>
        <taxon>Pseudonocardiales</taxon>
        <taxon>Pseudonocardiaceae</taxon>
        <taxon>Amycolatopsis</taxon>
    </lineage>
</organism>
<dbReference type="EMBL" id="BAAANN010000021">
    <property type="protein sequence ID" value="GAA1971103.1"/>
    <property type="molecule type" value="Genomic_DNA"/>
</dbReference>
<feature type="domain" description="Luciferase-like" evidence="5">
    <location>
        <begin position="11"/>
        <end position="132"/>
    </location>
</feature>
<protein>
    <submittedName>
        <fullName evidence="6">LLM class flavin-dependent oxidoreductase</fullName>
    </submittedName>
</protein>
<evidence type="ECO:0000313" key="7">
    <source>
        <dbReference type="Proteomes" id="UP001501116"/>
    </source>
</evidence>
<accession>A0ABN2RLL3</accession>
<name>A0ABN2RLL3_9PSEU</name>
<evidence type="ECO:0000256" key="3">
    <source>
        <dbReference type="ARBA" id="ARBA00023002"/>
    </source>
</evidence>
<evidence type="ECO:0000256" key="2">
    <source>
        <dbReference type="ARBA" id="ARBA00022643"/>
    </source>
</evidence>
<reference evidence="6 7" key="1">
    <citation type="journal article" date="2019" name="Int. J. Syst. Evol. Microbiol.">
        <title>The Global Catalogue of Microorganisms (GCM) 10K type strain sequencing project: providing services to taxonomists for standard genome sequencing and annotation.</title>
        <authorList>
            <consortium name="The Broad Institute Genomics Platform"/>
            <consortium name="The Broad Institute Genome Sequencing Center for Infectious Disease"/>
            <person name="Wu L."/>
            <person name="Ma J."/>
        </authorList>
    </citation>
    <scope>NUCLEOTIDE SEQUENCE [LARGE SCALE GENOMIC DNA]</scope>
    <source>
        <strain evidence="6 7">JCM 14545</strain>
    </source>
</reference>
<dbReference type="SUPFAM" id="SSF51679">
    <property type="entry name" value="Bacterial luciferase-like"/>
    <property type="match status" value="1"/>
</dbReference>
<evidence type="ECO:0000259" key="5">
    <source>
        <dbReference type="Pfam" id="PF00296"/>
    </source>
</evidence>
<dbReference type="Proteomes" id="UP001501116">
    <property type="component" value="Unassembled WGS sequence"/>
</dbReference>
<dbReference type="InterPro" id="IPR036661">
    <property type="entry name" value="Luciferase-like_sf"/>
</dbReference>
<dbReference type="PANTHER" id="PTHR42847">
    <property type="entry name" value="ALKANESULFONATE MONOOXYGENASE"/>
    <property type="match status" value="1"/>
</dbReference>
<comment type="caution">
    <text evidence="6">The sequence shown here is derived from an EMBL/GenBank/DDBJ whole genome shotgun (WGS) entry which is preliminary data.</text>
</comment>
<dbReference type="InterPro" id="IPR011251">
    <property type="entry name" value="Luciferase-like_dom"/>
</dbReference>
<keyword evidence="4" id="KW-0503">Monooxygenase</keyword>
<dbReference type="InterPro" id="IPR050172">
    <property type="entry name" value="SsuD_RutA_monooxygenase"/>
</dbReference>
<keyword evidence="3" id="KW-0560">Oxidoreductase</keyword>
<proteinExistence type="predicted"/>
<keyword evidence="2" id="KW-0288">FMN</keyword>
<evidence type="ECO:0000256" key="1">
    <source>
        <dbReference type="ARBA" id="ARBA00022630"/>
    </source>
</evidence>
<keyword evidence="7" id="KW-1185">Reference proteome</keyword>
<dbReference type="Pfam" id="PF00296">
    <property type="entry name" value="Bac_luciferase"/>
    <property type="match status" value="2"/>
</dbReference>
<evidence type="ECO:0000313" key="6">
    <source>
        <dbReference type="EMBL" id="GAA1971103.1"/>
    </source>
</evidence>
<feature type="domain" description="Luciferase-like" evidence="5">
    <location>
        <begin position="138"/>
        <end position="201"/>
    </location>
</feature>
<dbReference type="Gene3D" id="3.20.20.30">
    <property type="entry name" value="Luciferase-like domain"/>
    <property type="match status" value="2"/>
</dbReference>
<sequence>MTDRPFRFGVVAGHAADLAALTGIAKQAEEFGFDTLVTPDPVSGHDPLTALAAVAATTERLRFGTFVLAEPFRDHRQLAWQARTLHRLSGGRFELGLGTGRPHAAGHTASLGREFGSAGSRLAGLAELIEEIKQDADRPRLLLAASGPKMIELAAREADVVTLAWGPKTTKVEALSVVDRFGAAAGRRADEVELAMNLIAVGDAPAPQVERYTGVSVDELAATGAVTVLRGTPAEAAHRIRRWREELGVSYFSVNGEFLTEFAPVVAELRGT</sequence>
<keyword evidence="1" id="KW-0285">Flavoprotein</keyword>
<gene>
    <name evidence="6" type="ORF">GCM10009754_51490</name>
</gene>